<dbReference type="AlphaFoldDB" id="A0A941EBD5"/>
<evidence type="ECO:0000313" key="2">
    <source>
        <dbReference type="Proteomes" id="UP000676325"/>
    </source>
</evidence>
<dbReference type="SUPFAM" id="SSF54862">
    <property type="entry name" value="4Fe-4S ferredoxins"/>
    <property type="match status" value="1"/>
</dbReference>
<dbReference type="EMBL" id="JAGSOH010000032">
    <property type="protein sequence ID" value="MBR7827343.1"/>
    <property type="molecule type" value="Genomic_DNA"/>
</dbReference>
<evidence type="ECO:0000313" key="1">
    <source>
        <dbReference type="EMBL" id="MBR7827343.1"/>
    </source>
</evidence>
<reference evidence="1" key="1">
    <citation type="submission" date="2021-04" db="EMBL/GenBank/DDBJ databases">
        <title>Genome based classification of Actinospica acidithermotolerans sp. nov., an actinobacterium isolated from an Indonesian hot spring.</title>
        <authorList>
            <person name="Kusuma A.B."/>
            <person name="Putra K.E."/>
            <person name="Nafisah S."/>
            <person name="Loh J."/>
            <person name="Nouioui I."/>
            <person name="Goodfellow M."/>
        </authorList>
    </citation>
    <scope>NUCLEOTIDE SEQUENCE</scope>
    <source>
        <strain evidence="1">MGRD01-02</strain>
    </source>
</reference>
<gene>
    <name evidence="1" type="ORF">KDK95_13580</name>
</gene>
<dbReference type="Proteomes" id="UP000676325">
    <property type="component" value="Unassembled WGS sequence"/>
</dbReference>
<dbReference type="Pfam" id="PF13459">
    <property type="entry name" value="Fer4_15"/>
    <property type="match status" value="1"/>
</dbReference>
<proteinExistence type="predicted"/>
<organism evidence="1 2">
    <name type="scientific">Actinospica acidithermotolerans</name>
    <dbReference type="NCBI Taxonomy" id="2828514"/>
    <lineage>
        <taxon>Bacteria</taxon>
        <taxon>Bacillati</taxon>
        <taxon>Actinomycetota</taxon>
        <taxon>Actinomycetes</taxon>
        <taxon>Catenulisporales</taxon>
        <taxon>Actinospicaceae</taxon>
        <taxon>Actinospica</taxon>
    </lineage>
</organism>
<keyword evidence="2" id="KW-1185">Reference proteome</keyword>
<protein>
    <submittedName>
        <fullName evidence="1">Ferredoxin</fullName>
    </submittedName>
</protein>
<sequence length="88" mass="9381">MRDNAPRDLSVDWAACQGHGLCAELLPDHITLDDWGYPIVSGPLSPAAAKRARRAVADCPALALKLRAAEQQVTIRSNPAAARSAHRG</sequence>
<name>A0A941EBD5_9ACTN</name>
<comment type="caution">
    <text evidence="1">The sequence shown here is derived from an EMBL/GenBank/DDBJ whole genome shotgun (WGS) entry which is preliminary data.</text>
</comment>
<dbReference type="RefSeq" id="WP_212518488.1">
    <property type="nucleotide sequence ID" value="NZ_JAGSOH010000032.1"/>
</dbReference>
<accession>A0A941EBD5</accession>
<dbReference type="Gene3D" id="3.30.70.20">
    <property type="match status" value="1"/>
</dbReference>